<dbReference type="Proteomes" id="UP001404956">
    <property type="component" value="Unassembled WGS sequence"/>
</dbReference>
<proteinExistence type="inferred from homology"/>
<dbReference type="InterPro" id="IPR029045">
    <property type="entry name" value="ClpP/crotonase-like_dom_sf"/>
</dbReference>
<dbReference type="PANTHER" id="PTHR42964">
    <property type="entry name" value="ENOYL-COA HYDRATASE"/>
    <property type="match status" value="1"/>
</dbReference>
<accession>A0ABP9XFJ0</accession>
<sequence>MSGEPVILRENRGPVRLLTLNRPQVRNALSMPLMHDLLAALDEARLDSAVRAVVLTGAGSAFCAGLDMDELRGMSERTSEQHRADSEVFRSLLEALYLFPKPLVAAVQGHAVAGGAGLAAVCDLTVMADSAKMGFTEARIGFVAALVTVFIVRLVGEKHARDLLLSARLLSADEARQMGLVNEVAPAADVLERALTRAQEMTRSAPGSVAMTKGMIAAAPGMGLGEGLRYAADLNALARSGAELREGVAAFLEKRDPAWMVALEESS</sequence>
<dbReference type="Pfam" id="PF00378">
    <property type="entry name" value="ECH_1"/>
    <property type="match status" value="1"/>
</dbReference>
<dbReference type="SUPFAM" id="SSF52096">
    <property type="entry name" value="ClpP/crotonase"/>
    <property type="match status" value="1"/>
</dbReference>
<comment type="caution">
    <text evidence="2">The sequence shown here is derived from an EMBL/GenBank/DDBJ whole genome shotgun (WGS) entry which is preliminary data.</text>
</comment>
<evidence type="ECO:0000256" key="1">
    <source>
        <dbReference type="ARBA" id="ARBA00005254"/>
    </source>
</evidence>
<name>A0ABP9XFJ0_9DEIO</name>
<organism evidence="2 3">
    <name type="scientific">Deinococcus aluminii</name>
    <dbReference type="NCBI Taxonomy" id="1656885"/>
    <lineage>
        <taxon>Bacteria</taxon>
        <taxon>Thermotogati</taxon>
        <taxon>Deinococcota</taxon>
        <taxon>Deinococci</taxon>
        <taxon>Deinococcales</taxon>
        <taxon>Deinococcaceae</taxon>
        <taxon>Deinococcus</taxon>
    </lineage>
</organism>
<dbReference type="InterPro" id="IPR014748">
    <property type="entry name" value="Enoyl-CoA_hydra_C"/>
</dbReference>
<reference evidence="2 3" key="1">
    <citation type="submission" date="2024-02" db="EMBL/GenBank/DDBJ databases">
        <title>Deinococcus aluminii NBRC 112889.</title>
        <authorList>
            <person name="Ichikawa N."/>
            <person name="Katano-Makiyama Y."/>
            <person name="Hidaka K."/>
        </authorList>
    </citation>
    <scope>NUCLEOTIDE SEQUENCE [LARGE SCALE GENOMIC DNA]</scope>
    <source>
        <strain evidence="2 3">NBRC 112889</strain>
    </source>
</reference>
<dbReference type="InterPro" id="IPR001753">
    <property type="entry name" value="Enoyl-CoA_hydra/iso"/>
</dbReference>
<dbReference type="InterPro" id="IPR051683">
    <property type="entry name" value="Enoyl-CoA_Hydratase/Isomerase"/>
</dbReference>
<dbReference type="Gene3D" id="1.10.12.10">
    <property type="entry name" value="Lyase 2-enoyl-coa Hydratase, Chain A, domain 2"/>
    <property type="match status" value="1"/>
</dbReference>
<keyword evidence="3" id="KW-1185">Reference proteome</keyword>
<protein>
    <submittedName>
        <fullName evidence="2">1,4-dihydroxy-2-naphthoyl-CoA synthase</fullName>
    </submittedName>
</protein>
<comment type="similarity">
    <text evidence="1">Belongs to the enoyl-CoA hydratase/isomerase family.</text>
</comment>
<dbReference type="CDD" id="cd06558">
    <property type="entry name" value="crotonase-like"/>
    <property type="match status" value="1"/>
</dbReference>
<dbReference type="RefSeq" id="WP_345455199.1">
    <property type="nucleotide sequence ID" value="NZ_BAABRV010000006.1"/>
</dbReference>
<dbReference type="Gene3D" id="3.90.226.10">
    <property type="entry name" value="2-enoyl-CoA Hydratase, Chain A, domain 1"/>
    <property type="match status" value="1"/>
</dbReference>
<evidence type="ECO:0000313" key="3">
    <source>
        <dbReference type="Proteomes" id="UP001404956"/>
    </source>
</evidence>
<gene>
    <name evidence="2" type="primary">menB</name>
    <name evidence="2" type="ORF">Dalu01_02543</name>
</gene>
<dbReference type="EMBL" id="BAABRV010000006">
    <property type="protein sequence ID" value="GAA5534135.1"/>
    <property type="molecule type" value="Genomic_DNA"/>
</dbReference>
<dbReference type="PANTHER" id="PTHR42964:SF1">
    <property type="entry name" value="POLYKETIDE BIOSYNTHESIS ENOYL-COA HYDRATASE PKSH-RELATED"/>
    <property type="match status" value="1"/>
</dbReference>
<evidence type="ECO:0000313" key="2">
    <source>
        <dbReference type="EMBL" id="GAA5534135.1"/>
    </source>
</evidence>